<proteinExistence type="predicted"/>
<dbReference type="SMART" id="SM00382">
    <property type="entry name" value="AAA"/>
    <property type="match status" value="1"/>
</dbReference>
<feature type="region of interest" description="Disordered" evidence="1">
    <location>
        <begin position="101"/>
        <end position="164"/>
    </location>
</feature>
<protein>
    <submittedName>
        <fullName evidence="3">Atpase aaa+ type core protein</fullName>
    </submittedName>
</protein>
<dbReference type="InterPro" id="IPR003959">
    <property type="entry name" value="ATPase_AAA_core"/>
</dbReference>
<evidence type="ECO:0000256" key="1">
    <source>
        <dbReference type="SAM" id="MobiDB-lite"/>
    </source>
</evidence>
<dbReference type="AlphaFoldDB" id="A0A1J9SJ01"/>
<dbReference type="GO" id="GO:0016887">
    <property type="term" value="F:ATP hydrolysis activity"/>
    <property type="evidence" value="ECO:0007669"/>
    <property type="project" value="InterPro"/>
</dbReference>
<sequence length="809" mass="93169">MAAPLVAVRQPAEPPNLEEKIHSPATDQPLDPKGLESGPSMGSANETSGLSKNKPQDTAEATKGEKKSVGIRYRVECDEYSVRCGPQWSEEQDDVPFDLESQGLESESPDDNDKPSPVLEVITSVNVDSRRHDRRMRDDAGSDDVSDTGSVVEDRQPKRSLKTTSIRSLGPTRMEIHSPLLLQVIRDVVDYYPTQNLTGDVVTVHEPYWVLVHYYPELKKIYQALVEEQEDSVADSSGEDERTKKKNHLGVLLKFLTPHFEQHVSPIDRRLAKTTPTVKWEDIWYLLKPGEFAYCLFQKTWIGCVIQSVVVNQDDWEVGYWVLDHPLENCIQRARGKLSIKSFEGEQAVASLSIIPRHVFDRLDGGELREKLEKRGEKVCNVLWKRHQYLYYKGTSMDDNDRLYDGPIIAESENRSNDSLPGTKWTFEEDDIPKDDDFVRMDVTGGRKIRPKFADFMSIDPVEDPRSKMTKDHLFLLCPAIISFALKTKEWHVYNVENMRELQEPKYIPDTHIGDENLDIINALSYRQIHSKDKWSADFIKDKGEGVVVLLHGPPGVGKTYTVESTAVATRRPLISLTLADIGTKEENIENELGNWFDLAHRWQSILLIDEADIFLERRMHTDMGRNGVVSAFLRKTEYFGGLLFLTTNRVGHIDEAFLSRVHVVIYLPPLDDDKRKSIWQSFFKKLKDERKGKIRVTPKAQSFVVENAEVLEVKWNGREIRNAFQTAIALAEYESSRRSDFEEGEEILVEPEHFQRVVRMSKRFHAYIDDIKKDDEVYRARNYYGRSDRWEEIEKTTMQEVRHLAMPR</sequence>
<dbReference type="InterPro" id="IPR054289">
    <property type="entry name" value="DUF7025"/>
</dbReference>
<dbReference type="Pfam" id="PF22942">
    <property type="entry name" value="DUF7025"/>
    <property type="match status" value="1"/>
</dbReference>
<evidence type="ECO:0000313" key="4">
    <source>
        <dbReference type="Proteomes" id="UP000183809"/>
    </source>
</evidence>
<feature type="compositionally biased region" description="Polar residues" evidence="1">
    <location>
        <begin position="40"/>
        <end position="53"/>
    </location>
</feature>
<dbReference type="Gene3D" id="3.40.50.300">
    <property type="entry name" value="P-loop containing nucleotide triphosphate hydrolases"/>
    <property type="match status" value="1"/>
</dbReference>
<dbReference type="STRING" id="236234.A0A1J9SJ01"/>
<dbReference type="RefSeq" id="XP_020135178.1">
    <property type="nucleotide sequence ID" value="XM_020269924.1"/>
</dbReference>
<feature type="compositionally biased region" description="Basic and acidic residues" evidence="1">
    <location>
        <begin position="128"/>
        <end position="140"/>
    </location>
</feature>
<reference evidence="3 4" key="1">
    <citation type="submission" date="2016-10" db="EMBL/GenBank/DDBJ databases">
        <title>Proteomics and genomics reveal pathogen-plant mechanisms compatible with a hemibiotrophic lifestyle of Diplodia corticola.</title>
        <authorList>
            <person name="Fernandes I."/>
            <person name="De Jonge R."/>
            <person name="Van De Peer Y."/>
            <person name="Devreese B."/>
            <person name="Alves A."/>
            <person name="Esteves A.C."/>
        </authorList>
    </citation>
    <scope>NUCLEOTIDE SEQUENCE [LARGE SCALE GENOMIC DNA]</scope>
    <source>
        <strain evidence="3 4">CBS 112549</strain>
    </source>
</reference>
<feature type="domain" description="AAA+ ATPase" evidence="2">
    <location>
        <begin position="545"/>
        <end position="670"/>
    </location>
</feature>
<accession>A0A1J9SJ01</accession>
<dbReference type="GO" id="GO:0005524">
    <property type="term" value="F:ATP binding"/>
    <property type="evidence" value="ECO:0007669"/>
    <property type="project" value="InterPro"/>
</dbReference>
<dbReference type="GeneID" id="31010183"/>
<dbReference type="CDD" id="cd19481">
    <property type="entry name" value="RecA-like_protease"/>
    <property type="match status" value="1"/>
</dbReference>
<name>A0A1J9SJ01_9PEZI</name>
<feature type="region of interest" description="Disordered" evidence="1">
    <location>
        <begin position="1"/>
        <end position="70"/>
    </location>
</feature>
<dbReference type="Pfam" id="PF23232">
    <property type="entry name" value="AAA_lid_13"/>
    <property type="match status" value="1"/>
</dbReference>
<dbReference type="EMBL" id="MNUE01000001">
    <property type="protein sequence ID" value="OJD40335.1"/>
    <property type="molecule type" value="Genomic_DNA"/>
</dbReference>
<dbReference type="Pfam" id="PF00004">
    <property type="entry name" value="AAA"/>
    <property type="match status" value="1"/>
</dbReference>
<organism evidence="3 4">
    <name type="scientific">Diplodia corticola</name>
    <dbReference type="NCBI Taxonomy" id="236234"/>
    <lineage>
        <taxon>Eukaryota</taxon>
        <taxon>Fungi</taxon>
        <taxon>Dikarya</taxon>
        <taxon>Ascomycota</taxon>
        <taxon>Pezizomycotina</taxon>
        <taxon>Dothideomycetes</taxon>
        <taxon>Dothideomycetes incertae sedis</taxon>
        <taxon>Botryosphaeriales</taxon>
        <taxon>Botryosphaeriaceae</taxon>
        <taxon>Diplodia</taxon>
    </lineage>
</organism>
<dbReference type="Proteomes" id="UP000183809">
    <property type="component" value="Unassembled WGS sequence"/>
</dbReference>
<gene>
    <name evidence="3" type="ORF">BKCO1_1000518</name>
</gene>
<dbReference type="PANTHER" id="PTHR46411:SF4">
    <property type="entry name" value="AAA+ ATPASE DOMAIN-CONTAINING PROTEIN"/>
    <property type="match status" value="1"/>
</dbReference>
<evidence type="ECO:0000313" key="3">
    <source>
        <dbReference type="EMBL" id="OJD40335.1"/>
    </source>
</evidence>
<dbReference type="PANTHER" id="PTHR46411">
    <property type="entry name" value="FAMILY ATPASE, PUTATIVE-RELATED"/>
    <property type="match status" value="1"/>
</dbReference>
<dbReference type="InterPro" id="IPR056599">
    <property type="entry name" value="AAA_lid_fung"/>
</dbReference>
<dbReference type="OrthoDB" id="10042665at2759"/>
<feature type="compositionally biased region" description="Basic and acidic residues" evidence="1">
    <location>
        <begin position="54"/>
        <end position="70"/>
    </location>
</feature>
<dbReference type="InterPro" id="IPR003593">
    <property type="entry name" value="AAA+_ATPase"/>
</dbReference>
<evidence type="ECO:0000259" key="2">
    <source>
        <dbReference type="SMART" id="SM00382"/>
    </source>
</evidence>
<dbReference type="InterPro" id="IPR027417">
    <property type="entry name" value="P-loop_NTPase"/>
</dbReference>
<dbReference type="SUPFAM" id="SSF52540">
    <property type="entry name" value="P-loop containing nucleoside triphosphate hydrolases"/>
    <property type="match status" value="1"/>
</dbReference>
<keyword evidence="4" id="KW-1185">Reference proteome</keyword>
<comment type="caution">
    <text evidence="3">The sequence shown here is derived from an EMBL/GenBank/DDBJ whole genome shotgun (WGS) entry which is preliminary data.</text>
</comment>